<evidence type="ECO:0000256" key="4">
    <source>
        <dbReference type="ARBA" id="ARBA00022576"/>
    </source>
</evidence>
<dbReference type="InterPro" id="IPR050859">
    <property type="entry name" value="Class-I_PLP-dep_aminotransf"/>
</dbReference>
<reference evidence="8" key="1">
    <citation type="submission" date="2018-05" db="EMBL/GenBank/DDBJ databases">
        <authorList>
            <person name="Lanie J.A."/>
            <person name="Ng W.-L."/>
            <person name="Kazmierczak K.M."/>
            <person name="Andrzejewski T.M."/>
            <person name="Davidsen T.M."/>
            <person name="Wayne K.J."/>
            <person name="Tettelin H."/>
            <person name="Glass J.I."/>
            <person name="Rusch D."/>
            <person name="Podicherti R."/>
            <person name="Tsui H.-C.T."/>
            <person name="Winkler M.E."/>
        </authorList>
    </citation>
    <scope>NUCLEOTIDE SEQUENCE</scope>
</reference>
<dbReference type="Pfam" id="PF00155">
    <property type="entry name" value="Aminotran_1_2"/>
    <property type="match status" value="1"/>
</dbReference>
<dbReference type="Gene3D" id="3.90.1150.10">
    <property type="entry name" value="Aspartate Aminotransferase, domain 1"/>
    <property type="match status" value="1"/>
</dbReference>
<dbReference type="InterPro" id="IPR015421">
    <property type="entry name" value="PyrdxlP-dep_Trfase_major"/>
</dbReference>
<keyword evidence="4" id="KW-0032">Aminotransferase</keyword>
<feature type="domain" description="Aminotransferase class I/classII large" evidence="7">
    <location>
        <begin position="55"/>
        <end position="338"/>
    </location>
</feature>
<proteinExistence type="inferred from homology"/>
<feature type="non-terminal residue" evidence="8">
    <location>
        <position position="338"/>
    </location>
</feature>
<protein>
    <recommendedName>
        <fullName evidence="7">Aminotransferase class I/classII large domain-containing protein</fullName>
    </recommendedName>
</protein>
<dbReference type="EMBL" id="UINC01050055">
    <property type="protein sequence ID" value="SVB62570.1"/>
    <property type="molecule type" value="Genomic_DNA"/>
</dbReference>
<dbReference type="GO" id="GO:1901605">
    <property type="term" value="P:alpha-amino acid metabolic process"/>
    <property type="evidence" value="ECO:0007669"/>
    <property type="project" value="TreeGrafter"/>
</dbReference>
<evidence type="ECO:0000256" key="2">
    <source>
        <dbReference type="ARBA" id="ARBA00007441"/>
    </source>
</evidence>
<evidence type="ECO:0000259" key="7">
    <source>
        <dbReference type="Pfam" id="PF00155"/>
    </source>
</evidence>
<evidence type="ECO:0000256" key="5">
    <source>
        <dbReference type="ARBA" id="ARBA00022679"/>
    </source>
</evidence>
<sequence>MKESIIKSKLSISALNIGAGTPTDAGMSYRGETTHPNPIQIAGGIPDFPTLPISDFTQMLKQASLEETEGSYNYGGWFGYDGLREQIAKRQTVLDRKKLTLDNFIIHNGSSGALENVCKTLLDPKDVVIVEQPSYSGTVRAIRGFNCDVVEVKMNEDGIDIPDLKSTISNLKNKGKNIKFIYTIPDFHNPTGILTSEKVKAELCNIASSEDIFIVEDATYSELYFHEKQPTPLFSLDNSNKVIKLGTFSKIISTGIRVGWVQAHESIIQACSQTRFDMGNSPLIHRALSLYLSNNLLNDHVNEMRQIYRQKMEYFTENLINNCEPYVEFQKPSGGFFL</sequence>
<dbReference type="PANTHER" id="PTHR42790">
    <property type="entry name" value="AMINOTRANSFERASE"/>
    <property type="match status" value="1"/>
</dbReference>
<dbReference type="CDD" id="cd00609">
    <property type="entry name" value="AAT_like"/>
    <property type="match status" value="1"/>
</dbReference>
<dbReference type="FunFam" id="3.40.640.10:FF:000053">
    <property type="entry name" value="Aminotransferase, class I"/>
    <property type="match status" value="1"/>
</dbReference>
<dbReference type="SUPFAM" id="SSF53383">
    <property type="entry name" value="PLP-dependent transferases"/>
    <property type="match status" value="1"/>
</dbReference>
<organism evidence="8">
    <name type="scientific">marine metagenome</name>
    <dbReference type="NCBI Taxonomy" id="408172"/>
    <lineage>
        <taxon>unclassified sequences</taxon>
        <taxon>metagenomes</taxon>
        <taxon>ecological metagenomes</taxon>
    </lineage>
</organism>
<comment type="cofactor">
    <cofactor evidence="1">
        <name>pyridoxal 5'-phosphate</name>
        <dbReference type="ChEBI" id="CHEBI:597326"/>
    </cofactor>
</comment>
<keyword evidence="6" id="KW-0663">Pyridoxal phosphate</keyword>
<name>A0A382FHW0_9ZZZZ</name>
<comment type="similarity">
    <text evidence="2">Belongs to the class-I pyridoxal-phosphate-dependent aminotransferase family.</text>
</comment>
<dbReference type="InterPro" id="IPR015422">
    <property type="entry name" value="PyrdxlP-dep_Trfase_small"/>
</dbReference>
<evidence type="ECO:0000313" key="8">
    <source>
        <dbReference type="EMBL" id="SVB62570.1"/>
    </source>
</evidence>
<dbReference type="GO" id="GO:0030170">
    <property type="term" value="F:pyridoxal phosphate binding"/>
    <property type="evidence" value="ECO:0007669"/>
    <property type="project" value="InterPro"/>
</dbReference>
<gene>
    <name evidence="8" type="ORF">METZ01_LOCUS215424</name>
</gene>
<dbReference type="Gene3D" id="3.40.640.10">
    <property type="entry name" value="Type I PLP-dependent aspartate aminotransferase-like (Major domain)"/>
    <property type="match status" value="1"/>
</dbReference>
<dbReference type="InterPro" id="IPR004839">
    <property type="entry name" value="Aminotransferase_I/II_large"/>
</dbReference>
<dbReference type="InterPro" id="IPR015424">
    <property type="entry name" value="PyrdxlP-dep_Trfase"/>
</dbReference>
<dbReference type="GO" id="GO:0008483">
    <property type="term" value="F:transaminase activity"/>
    <property type="evidence" value="ECO:0007669"/>
    <property type="project" value="UniProtKB-KW"/>
</dbReference>
<dbReference type="PANTHER" id="PTHR42790:SF19">
    <property type="entry name" value="KYNURENINE_ALPHA-AMINOADIPATE AMINOTRANSFERASE, MITOCHONDRIAL"/>
    <property type="match status" value="1"/>
</dbReference>
<keyword evidence="5" id="KW-0808">Transferase</keyword>
<accession>A0A382FHW0</accession>
<evidence type="ECO:0000256" key="6">
    <source>
        <dbReference type="ARBA" id="ARBA00022898"/>
    </source>
</evidence>
<comment type="subunit">
    <text evidence="3">Homodimer.</text>
</comment>
<evidence type="ECO:0000256" key="3">
    <source>
        <dbReference type="ARBA" id="ARBA00011738"/>
    </source>
</evidence>
<evidence type="ECO:0000256" key="1">
    <source>
        <dbReference type="ARBA" id="ARBA00001933"/>
    </source>
</evidence>
<dbReference type="AlphaFoldDB" id="A0A382FHW0"/>